<evidence type="ECO:0000313" key="4">
    <source>
        <dbReference type="EMBL" id="KKR70685.1"/>
    </source>
</evidence>
<dbReference type="SMART" id="SM00448">
    <property type="entry name" value="REC"/>
    <property type="match status" value="1"/>
</dbReference>
<dbReference type="Gene3D" id="3.40.50.2300">
    <property type="match status" value="1"/>
</dbReference>
<accession>A0A0G0VF53</accession>
<dbReference type="PANTHER" id="PTHR44591:SF3">
    <property type="entry name" value="RESPONSE REGULATORY DOMAIN-CONTAINING PROTEIN"/>
    <property type="match status" value="1"/>
</dbReference>
<dbReference type="PANTHER" id="PTHR44591">
    <property type="entry name" value="STRESS RESPONSE REGULATOR PROTEIN 1"/>
    <property type="match status" value="1"/>
</dbReference>
<dbReference type="SUPFAM" id="SSF52172">
    <property type="entry name" value="CheY-like"/>
    <property type="match status" value="1"/>
</dbReference>
<dbReference type="Proteomes" id="UP000034452">
    <property type="component" value="Unassembled WGS sequence"/>
</dbReference>
<dbReference type="InterPro" id="IPR001789">
    <property type="entry name" value="Sig_transdc_resp-reg_receiver"/>
</dbReference>
<dbReference type="AlphaFoldDB" id="A0A0G0VF53"/>
<dbReference type="PROSITE" id="PS50110">
    <property type="entry name" value="RESPONSE_REGULATORY"/>
    <property type="match status" value="1"/>
</dbReference>
<comment type="caution">
    <text evidence="4">The sequence shown here is derived from an EMBL/GenBank/DDBJ whole genome shotgun (WGS) entry which is preliminary data.</text>
</comment>
<organism evidence="4 5">
    <name type="scientific">Candidatus Nomurabacteria bacterium GW2011_GWB1_40_7</name>
    <dbReference type="NCBI Taxonomy" id="1618744"/>
    <lineage>
        <taxon>Bacteria</taxon>
        <taxon>Candidatus Nomuraibacteriota</taxon>
    </lineage>
</organism>
<evidence type="ECO:0000259" key="3">
    <source>
        <dbReference type="PROSITE" id="PS50110"/>
    </source>
</evidence>
<gene>
    <name evidence="4" type="ORF">UU13_C0002G0030</name>
</gene>
<protein>
    <recommendedName>
        <fullName evidence="3">Response regulatory domain-containing protein</fullName>
    </recommendedName>
</protein>
<dbReference type="GO" id="GO:0000160">
    <property type="term" value="P:phosphorelay signal transduction system"/>
    <property type="evidence" value="ECO:0007669"/>
    <property type="project" value="InterPro"/>
</dbReference>
<reference evidence="4 5" key="1">
    <citation type="journal article" date="2015" name="Nature">
        <title>rRNA introns, odd ribosomes, and small enigmatic genomes across a large radiation of phyla.</title>
        <authorList>
            <person name="Brown C.T."/>
            <person name="Hug L.A."/>
            <person name="Thomas B.C."/>
            <person name="Sharon I."/>
            <person name="Castelle C.J."/>
            <person name="Singh A."/>
            <person name="Wilkins M.J."/>
            <person name="Williams K.H."/>
            <person name="Banfield J.F."/>
        </authorList>
    </citation>
    <scope>NUCLEOTIDE SEQUENCE [LARGE SCALE GENOMIC DNA]</scope>
</reference>
<name>A0A0G0VF53_9BACT</name>
<evidence type="ECO:0000313" key="5">
    <source>
        <dbReference type="Proteomes" id="UP000034452"/>
    </source>
</evidence>
<dbReference type="EMBL" id="LBZL01000002">
    <property type="protein sequence ID" value="KKR70685.1"/>
    <property type="molecule type" value="Genomic_DNA"/>
</dbReference>
<sequence>MPQKTILVVEDEESLREAIVDILRLKNFLSFEAKDGEEAVELALSKHPDLILLDLLMPVMDGMTALKKIREDSWGEKVPVVILTNLSATNEQLVEDMVTHKPMHYLIKSDWKLHDVVKKIEEILEMRK</sequence>
<feature type="domain" description="Response regulatory" evidence="3">
    <location>
        <begin position="5"/>
        <end position="124"/>
    </location>
</feature>
<dbReference type="Pfam" id="PF00072">
    <property type="entry name" value="Response_reg"/>
    <property type="match status" value="1"/>
</dbReference>
<evidence type="ECO:0000256" key="1">
    <source>
        <dbReference type="ARBA" id="ARBA00022553"/>
    </source>
</evidence>
<feature type="modified residue" description="4-aspartylphosphate" evidence="2">
    <location>
        <position position="54"/>
    </location>
</feature>
<dbReference type="InterPro" id="IPR050595">
    <property type="entry name" value="Bact_response_regulator"/>
</dbReference>
<evidence type="ECO:0000256" key="2">
    <source>
        <dbReference type="PROSITE-ProRule" id="PRU00169"/>
    </source>
</evidence>
<dbReference type="InterPro" id="IPR011006">
    <property type="entry name" value="CheY-like_superfamily"/>
</dbReference>
<keyword evidence="1 2" id="KW-0597">Phosphoprotein</keyword>
<proteinExistence type="predicted"/>